<evidence type="ECO:0000259" key="7">
    <source>
        <dbReference type="Pfam" id="PF08281"/>
    </source>
</evidence>
<comment type="caution">
    <text evidence="8">The sequence shown here is derived from an EMBL/GenBank/DDBJ whole genome shotgun (WGS) entry which is preliminary data.</text>
</comment>
<dbReference type="InterPro" id="IPR007627">
    <property type="entry name" value="RNA_pol_sigma70_r2"/>
</dbReference>
<dbReference type="GO" id="GO:0003677">
    <property type="term" value="F:DNA binding"/>
    <property type="evidence" value="ECO:0007669"/>
    <property type="project" value="UniProtKB-KW"/>
</dbReference>
<dbReference type="InterPro" id="IPR013325">
    <property type="entry name" value="RNA_pol_sigma_r2"/>
</dbReference>
<evidence type="ECO:0000256" key="3">
    <source>
        <dbReference type="ARBA" id="ARBA00023082"/>
    </source>
</evidence>
<feature type="domain" description="RNA polymerase sigma factor 70 region 4 type 2" evidence="7">
    <location>
        <begin position="110"/>
        <end position="161"/>
    </location>
</feature>
<keyword evidence="9" id="KW-1185">Reference proteome</keyword>
<keyword evidence="5" id="KW-0804">Transcription</keyword>
<evidence type="ECO:0000256" key="5">
    <source>
        <dbReference type="ARBA" id="ARBA00023163"/>
    </source>
</evidence>
<feature type="domain" description="RNA polymerase sigma-70 region 2" evidence="6">
    <location>
        <begin position="21"/>
        <end position="84"/>
    </location>
</feature>
<evidence type="ECO:0000256" key="1">
    <source>
        <dbReference type="ARBA" id="ARBA00010641"/>
    </source>
</evidence>
<dbReference type="InterPro" id="IPR036388">
    <property type="entry name" value="WH-like_DNA-bd_sf"/>
</dbReference>
<gene>
    <name evidence="8" type="ORF">IW245_002460</name>
</gene>
<evidence type="ECO:0000313" key="8">
    <source>
        <dbReference type="EMBL" id="MBG6136266.1"/>
    </source>
</evidence>
<name>A0A8J7KK52_9ACTN</name>
<keyword evidence="4" id="KW-0238">DNA-binding</keyword>
<dbReference type="GO" id="GO:0006352">
    <property type="term" value="P:DNA-templated transcription initiation"/>
    <property type="evidence" value="ECO:0007669"/>
    <property type="project" value="InterPro"/>
</dbReference>
<organism evidence="8 9">
    <name type="scientific">Longispora fulva</name>
    <dbReference type="NCBI Taxonomy" id="619741"/>
    <lineage>
        <taxon>Bacteria</taxon>
        <taxon>Bacillati</taxon>
        <taxon>Actinomycetota</taxon>
        <taxon>Actinomycetes</taxon>
        <taxon>Micromonosporales</taxon>
        <taxon>Micromonosporaceae</taxon>
        <taxon>Longispora</taxon>
    </lineage>
</organism>
<dbReference type="EMBL" id="JADOUF010000001">
    <property type="protein sequence ID" value="MBG6136266.1"/>
    <property type="molecule type" value="Genomic_DNA"/>
</dbReference>
<dbReference type="Proteomes" id="UP000622552">
    <property type="component" value="Unassembled WGS sequence"/>
</dbReference>
<dbReference type="PANTHER" id="PTHR43133:SF50">
    <property type="entry name" value="ECF RNA POLYMERASE SIGMA FACTOR SIGM"/>
    <property type="match status" value="1"/>
</dbReference>
<dbReference type="SUPFAM" id="SSF88946">
    <property type="entry name" value="Sigma2 domain of RNA polymerase sigma factors"/>
    <property type="match status" value="1"/>
</dbReference>
<dbReference type="InterPro" id="IPR013249">
    <property type="entry name" value="RNA_pol_sigma70_r4_t2"/>
</dbReference>
<comment type="similarity">
    <text evidence="1">Belongs to the sigma-70 factor family. ECF subfamily.</text>
</comment>
<evidence type="ECO:0000259" key="6">
    <source>
        <dbReference type="Pfam" id="PF04542"/>
    </source>
</evidence>
<evidence type="ECO:0000256" key="2">
    <source>
        <dbReference type="ARBA" id="ARBA00023015"/>
    </source>
</evidence>
<dbReference type="AlphaFoldDB" id="A0A8J7KK52"/>
<dbReference type="GO" id="GO:0016987">
    <property type="term" value="F:sigma factor activity"/>
    <property type="evidence" value="ECO:0007669"/>
    <property type="project" value="UniProtKB-KW"/>
</dbReference>
<reference evidence="8" key="1">
    <citation type="submission" date="2020-11" db="EMBL/GenBank/DDBJ databases">
        <title>Sequencing the genomes of 1000 actinobacteria strains.</title>
        <authorList>
            <person name="Klenk H.-P."/>
        </authorList>
    </citation>
    <scope>NUCLEOTIDE SEQUENCE</scope>
    <source>
        <strain evidence="8">DSM 45356</strain>
    </source>
</reference>
<evidence type="ECO:0000313" key="9">
    <source>
        <dbReference type="Proteomes" id="UP000622552"/>
    </source>
</evidence>
<dbReference type="SUPFAM" id="SSF88659">
    <property type="entry name" value="Sigma3 and sigma4 domains of RNA polymerase sigma factors"/>
    <property type="match status" value="1"/>
</dbReference>
<proteinExistence type="inferred from homology"/>
<dbReference type="Pfam" id="PF08281">
    <property type="entry name" value="Sigma70_r4_2"/>
    <property type="match status" value="1"/>
</dbReference>
<protein>
    <submittedName>
        <fullName evidence="8">RNA polymerase sigma-70 factor (ECF subfamily)</fullName>
    </submittedName>
</protein>
<dbReference type="CDD" id="cd06171">
    <property type="entry name" value="Sigma70_r4"/>
    <property type="match status" value="1"/>
</dbReference>
<dbReference type="InterPro" id="IPR039425">
    <property type="entry name" value="RNA_pol_sigma-70-like"/>
</dbReference>
<dbReference type="NCBIfam" id="TIGR02937">
    <property type="entry name" value="sigma70-ECF"/>
    <property type="match status" value="1"/>
</dbReference>
<dbReference type="Gene3D" id="1.10.10.10">
    <property type="entry name" value="Winged helix-like DNA-binding domain superfamily/Winged helix DNA-binding domain"/>
    <property type="match status" value="1"/>
</dbReference>
<dbReference type="Gene3D" id="1.10.1740.10">
    <property type="match status" value="1"/>
</dbReference>
<keyword evidence="3" id="KW-0731">Sigma factor</keyword>
<dbReference type="Pfam" id="PF04542">
    <property type="entry name" value="Sigma70_r2"/>
    <property type="match status" value="1"/>
</dbReference>
<keyword evidence="2" id="KW-0805">Transcription regulation</keyword>
<accession>A0A8J7KK52</accession>
<dbReference type="RefSeq" id="WP_197003263.1">
    <property type="nucleotide sequence ID" value="NZ_BONS01000036.1"/>
</dbReference>
<evidence type="ECO:0000256" key="4">
    <source>
        <dbReference type="ARBA" id="ARBA00023125"/>
    </source>
</evidence>
<dbReference type="InterPro" id="IPR013324">
    <property type="entry name" value="RNA_pol_sigma_r3/r4-like"/>
</dbReference>
<dbReference type="InterPro" id="IPR014284">
    <property type="entry name" value="RNA_pol_sigma-70_dom"/>
</dbReference>
<dbReference type="PANTHER" id="PTHR43133">
    <property type="entry name" value="RNA POLYMERASE ECF-TYPE SIGMA FACTO"/>
    <property type="match status" value="1"/>
</dbReference>
<sequence>MLEVESPVAARTKPPDFNEFYHACYGRLAAQLSAYLGDAAEAEDVVQEALLRAWSRWGQVSRYEEPVAWVRRVAWNMATSRWRRIVLHNRVLRRGIRAETVEALGPDNVALVAALRQIPAQQRRAIVLHYFGDLTVATIATELGVARGTVLSWLHRGRARLATLLADAPTEGGLS</sequence>